<evidence type="ECO:0000313" key="1">
    <source>
        <dbReference type="EMBL" id="AZQ76205.1"/>
    </source>
</evidence>
<proteinExistence type="predicted"/>
<dbReference type="PIRSF" id="PIRSF017349">
    <property type="entry name" value="UCP017349"/>
    <property type="match status" value="1"/>
</dbReference>
<dbReference type="Proteomes" id="UP000280344">
    <property type="component" value="Chromosome"/>
</dbReference>
<name>A0A3Q9G2Y7_9ACTO</name>
<dbReference type="EMBL" id="CP034593">
    <property type="protein sequence ID" value="AZQ76205.1"/>
    <property type="molecule type" value="Genomic_DNA"/>
</dbReference>
<dbReference type="Pfam" id="PF11349">
    <property type="entry name" value="DUF3151"/>
    <property type="match status" value="1"/>
</dbReference>
<reference evidence="1 2" key="1">
    <citation type="submission" date="2018-12" db="EMBL/GenBank/DDBJ databases">
        <title>Complete genome sequence of Flaviflexus sp. H23T48.</title>
        <authorList>
            <person name="Bae J.-W."/>
            <person name="Lee J.-Y."/>
        </authorList>
    </citation>
    <scope>NUCLEOTIDE SEQUENCE [LARGE SCALE GENOMIC DNA]</scope>
    <source>
        <strain evidence="1 2">H23T48</strain>
    </source>
</reference>
<sequence>MHISIGPESTYLPEDPEVDSLIASQDPETVARIRPDSPLAWAVLAQDAWDHGDELESYAFARVGYHRGLDLLRRNGWKGKGPVPYSHEPNRGFLQALYCLGRAAEAIGETDEVTRISEFLDDCDPSARAQLEK</sequence>
<keyword evidence="2" id="KW-1185">Reference proteome</keyword>
<protein>
    <submittedName>
        <fullName evidence="1">DUF3151 domain-containing protein</fullName>
    </submittedName>
</protein>
<dbReference type="RefSeq" id="WP_126703014.1">
    <property type="nucleotide sequence ID" value="NZ_CP034593.1"/>
</dbReference>
<dbReference type="AlphaFoldDB" id="A0A3Q9G2Y7"/>
<dbReference type="KEGG" id="flh:EJ997_01520"/>
<dbReference type="InterPro" id="IPR014487">
    <property type="entry name" value="DUF3151"/>
</dbReference>
<organism evidence="1 2">
    <name type="scientific">Flaviflexus ciconiae</name>
    <dbReference type="NCBI Taxonomy" id="2496867"/>
    <lineage>
        <taxon>Bacteria</taxon>
        <taxon>Bacillati</taxon>
        <taxon>Actinomycetota</taxon>
        <taxon>Actinomycetes</taxon>
        <taxon>Actinomycetales</taxon>
        <taxon>Actinomycetaceae</taxon>
        <taxon>Flaviflexus</taxon>
    </lineage>
</organism>
<dbReference type="OrthoDB" id="3826919at2"/>
<gene>
    <name evidence="1" type="ORF">EJ997_01520</name>
</gene>
<accession>A0A3Q9G2Y7</accession>
<evidence type="ECO:0000313" key="2">
    <source>
        <dbReference type="Proteomes" id="UP000280344"/>
    </source>
</evidence>